<dbReference type="GO" id="GO:0050660">
    <property type="term" value="F:flavin adenine dinucleotide binding"/>
    <property type="evidence" value="ECO:0007669"/>
    <property type="project" value="InterPro"/>
</dbReference>
<feature type="domain" description="CBS" evidence="11">
    <location>
        <begin position="224"/>
        <end position="285"/>
    </location>
</feature>
<evidence type="ECO:0000259" key="11">
    <source>
        <dbReference type="PROSITE" id="PS51371"/>
    </source>
</evidence>
<dbReference type="InterPro" id="IPR005170">
    <property type="entry name" value="Transptr-assoc_dom"/>
</dbReference>
<gene>
    <name evidence="13" type="ORF">SAMN05446927_2502</name>
</gene>
<evidence type="ECO:0000313" key="14">
    <source>
        <dbReference type="Proteomes" id="UP000219522"/>
    </source>
</evidence>
<dbReference type="SMART" id="SM01091">
    <property type="entry name" value="CorC_HlyC"/>
    <property type="match status" value="1"/>
</dbReference>
<dbReference type="AlphaFoldDB" id="A0A7Z7N202"/>
<dbReference type="RefSeq" id="WP_062640233.1">
    <property type="nucleotide sequence ID" value="NZ_FCOG02000078.1"/>
</dbReference>
<dbReference type="Pfam" id="PF00571">
    <property type="entry name" value="CBS"/>
    <property type="match status" value="2"/>
</dbReference>
<comment type="subcellular location">
    <subcellularLocation>
        <location evidence="1">Cell membrane</location>
        <topology evidence="1">Multi-pass membrane protein</topology>
    </subcellularLocation>
</comment>
<dbReference type="Gene3D" id="3.30.465.10">
    <property type="match status" value="1"/>
</dbReference>
<keyword evidence="7 9" id="KW-0472">Membrane</keyword>
<dbReference type="SUPFAM" id="SSF56176">
    <property type="entry name" value="FAD-binding/transporter-associated domain-like"/>
    <property type="match status" value="1"/>
</dbReference>
<feature type="transmembrane region" description="Helical" evidence="10">
    <location>
        <begin position="6"/>
        <end position="28"/>
    </location>
</feature>
<dbReference type="InterPro" id="IPR000644">
    <property type="entry name" value="CBS_dom"/>
</dbReference>
<dbReference type="SUPFAM" id="SSF54631">
    <property type="entry name" value="CBS-domain pair"/>
    <property type="match status" value="1"/>
</dbReference>
<reference evidence="13 14" key="1">
    <citation type="submission" date="2017-09" db="EMBL/GenBank/DDBJ databases">
        <authorList>
            <person name="Varghese N."/>
            <person name="Submissions S."/>
        </authorList>
    </citation>
    <scope>NUCLEOTIDE SEQUENCE [LARGE SCALE GENOMIC DNA]</scope>
    <source>
        <strain evidence="13 14">OK806</strain>
    </source>
</reference>
<keyword evidence="14" id="KW-1185">Reference proteome</keyword>
<dbReference type="GO" id="GO:0005886">
    <property type="term" value="C:plasma membrane"/>
    <property type="evidence" value="ECO:0007669"/>
    <property type="project" value="UniProtKB-SubCell"/>
</dbReference>
<dbReference type="OrthoDB" id="9798188at2"/>
<evidence type="ECO:0000256" key="4">
    <source>
        <dbReference type="ARBA" id="ARBA00022737"/>
    </source>
</evidence>
<dbReference type="Pfam" id="PF01595">
    <property type="entry name" value="CNNM"/>
    <property type="match status" value="1"/>
</dbReference>
<dbReference type="InterPro" id="IPR046342">
    <property type="entry name" value="CBS_dom_sf"/>
</dbReference>
<organism evidence="13 14">
    <name type="scientific">Caballeronia arationis</name>
    <dbReference type="NCBI Taxonomy" id="1777142"/>
    <lineage>
        <taxon>Bacteria</taxon>
        <taxon>Pseudomonadati</taxon>
        <taxon>Pseudomonadota</taxon>
        <taxon>Betaproteobacteria</taxon>
        <taxon>Burkholderiales</taxon>
        <taxon>Burkholderiaceae</taxon>
        <taxon>Caballeronia</taxon>
    </lineage>
</organism>
<sequence>MAQVVALIGAMLLVALNGFFVAAEFGLVKLRATRVKAIARTNGLPGRLLAKVHGQLDAYLSACQLGITLASLGLGWIGEPAFATLLHPLFALFGIDSEKLIDSISLFFAFSVISFLHIVVGELAPKSWAIRRAEQVGLWLAMPLYGFYWLMYPFIWVLNASANAVLRLFGLSAEHGHDAHYSTDELKLILRGPRLGGASSYNADEWNTIAHSLDFSRMTVSDLMRPAHEMIGLRNDLPMRDNLAVIARHRFSRYPLFADASGERVLGMIHLKDLLLARESEGRGITLGFPKQQTVKVDKLEKYTRPVQYVSPGLSALELFRRFRKGAPHFALVGRKGSKPIGFLTLDNLLGALVGQIHDEFRQGDADWSRMDDGTLMGKGSLPVVSLERALGIDIDEGRAESVGGLVINALGDLPSEGQRVEFDRFDIVVKKMNGPRIVLVRVYPREEALEEAD</sequence>
<name>A0A7Z7N202_9BURK</name>
<keyword evidence="3 9" id="KW-0812">Transmembrane</keyword>
<evidence type="ECO:0000256" key="10">
    <source>
        <dbReference type="SAM" id="Phobius"/>
    </source>
</evidence>
<keyword evidence="2" id="KW-1003">Cell membrane</keyword>
<dbReference type="InterPro" id="IPR044751">
    <property type="entry name" value="Ion_transp-like_CBS"/>
</dbReference>
<evidence type="ECO:0000256" key="5">
    <source>
        <dbReference type="ARBA" id="ARBA00022989"/>
    </source>
</evidence>
<evidence type="ECO:0000256" key="2">
    <source>
        <dbReference type="ARBA" id="ARBA00022475"/>
    </source>
</evidence>
<protein>
    <submittedName>
        <fullName evidence="13">Hemolysin, contains CBS domains</fullName>
    </submittedName>
</protein>
<dbReference type="Proteomes" id="UP000219522">
    <property type="component" value="Unassembled WGS sequence"/>
</dbReference>
<dbReference type="InterPro" id="IPR051676">
    <property type="entry name" value="UPF0053_domain"/>
</dbReference>
<evidence type="ECO:0000256" key="9">
    <source>
        <dbReference type="PROSITE-ProRule" id="PRU01193"/>
    </source>
</evidence>
<evidence type="ECO:0000256" key="8">
    <source>
        <dbReference type="PROSITE-ProRule" id="PRU00703"/>
    </source>
</evidence>
<dbReference type="PROSITE" id="PS51846">
    <property type="entry name" value="CNNM"/>
    <property type="match status" value="1"/>
</dbReference>
<evidence type="ECO:0000256" key="1">
    <source>
        <dbReference type="ARBA" id="ARBA00004651"/>
    </source>
</evidence>
<keyword evidence="5 9" id="KW-1133">Transmembrane helix</keyword>
<dbReference type="PANTHER" id="PTHR43099">
    <property type="entry name" value="UPF0053 PROTEIN YRKA"/>
    <property type="match status" value="1"/>
</dbReference>
<evidence type="ECO:0000259" key="12">
    <source>
        <dbReference type="PROSITE" id="PS51846"/>
    </source>
</evidence>
<feature type="domain" description="CNNM transmembrane" evidence="12">
    <location>
        <begin position="1"/>
        <end position="205"/>
    </location>
</feature>
<evidence type="ECO:0000313" key="13">
    <source>
        <dbReference type="EMBL" id="SOE63312.1"/>
    </source>
</evidence>
<feature type="transmembrane region" description="Helical" evidence="10">
    <location>
        <begin position="136"/>
        <end position="158"/>
    </location>
</feature>
<dbReference type="InterPro" id="IPR002550">
    <property type="entry name" value="CNNM"/>
</dbReference>
<dbReference type="CDD" id="cd04590">
    <property type="entry name" value="CBS_pair_CorC_HlyC_assoc"/>
    <property type="match status" value="1"/>
</dbReference>
<evidence type="ECO:0000256" key="3">
    <source>
        <dbReference type="ARBA" id="ARBA00022692"/>
    </source>
</evidence>
<keyword evidence="6 8" id="KW-0129">CBS domain</keyword>
<dbReference type="InterPro" id="IPR016169">
    <property type="entry name" value="FAD-bd_PCMH_sub2"/>
</dbReference>
<dbReference type="PANTHER" id="PTHR43099:SF5">
    <property type="entry name" value="HLYC_CORC FAMILY TRANSPORTER"/>
    <property type="match status" value="1"/>
</dbReference>
<dbReference type="Pfam" id="PF03471">
    <property type="entry name" value="CorC_HlyC"/>
    <property type="match status" value="1"/>
</dbReference>
<dbReference type="PROSITE" id="PS51371">
    <property type="entry name" value="CBS"/>
    <property type="match status" value="2"/>
</dbReference>
<dbReference type="InterPro" id="IPR036318">
    <property type="entry name" value="FAD-bd_PCMH-like_sf"/>
</dbReference>
<feature type="transmembrane region" description="Helical" evidence="10">
    <location>
        <begin position="104"/>
        <end position="124"/>
    </location>
</feature>
<dbReference type="EMBL" id="OCSU01000001">
    <property type="protein sequence ID" value="SOE63312.1"/>
    <property type="molecule type" value="Genomic_DNA"/>
</dbReference>
<feature type="domain" description="CBS" evidence="11">
    <location>
        <begin position="303"/>
        <end position="360"/>
    </location>
</feature>
<evidence type="ECO:0000256" key="6">
    <source>
        <dbReference type="ARBA" id="ARBA00023122"/>
    </source>
</evidence>
<accession>A0A7Z7N202</accession>
<evidence type="ECO:0000256" key="7">
    <source>
        <dbReference type="ARBA" id="ARBA00023136"/>
    </source>
</evidence>
<keyword evidence="4" id="KW-0677">Repeat</keyword>
<proteinExistence type="predicted"/>
<comment type="caution">
    <text evidence="13">The sequence shown here is derived from an EMBL/GenBank/DDBJ whole genome shotgun (WGS) entry which is preliminary data.</text>
</comment>
<dbReference type="Gene3D" id="3.10.580.10">
    <property type="entry name" value="CBS-domain"/>
    <property type="match status" value="1"/>
</dbReference>
<dbReference type="SMART" id="SM00116">
    <property type="entry name" value="CBS"/>
    <property type="match status" value="2"/>
</dbReference>